<dbReference type="PANTHER" id="PTHR30482">
    <property type="entry name" value="HIGH-AFFINITY BRANCHED-CHAIN AMINO ACID TRANSPORT SYSTEM PERMEASE"/>
    <property type="match status" value="1"/>
</dbReference>
<proteinExistence type="predicted"/>
<feature type="transmembrane region" description="Helical" evidence="6">
    <location>
        <begin position="230"/>
        <end position="261"/>
    </location>
</feature>
<evidence type="ECO:0000256" key="3">
    <source>
        <dbReference type="ARBA" id="ARBA00022692"/>
    </source>
</evidence>
<evidence type="ECO:0000256" key="4">
    <source>
        <dbReference type="ARBA" id="ARBA00022989"/>
    </source>
</evidence>
<evidence type="ECO:0000313" key="7">
    <source>
        <dbReference type="EMBL" id="KWV51999.1"/>
    </source>
</evidence>
<dbReference type="OrthoDB" id="9814461at2"/>
<keyword evidence="5 6" id="KW-0472">Membrane</keyword>
<feature type="transmembrane region" description="Helical" evidence="6">
    <location>
        <begin position="36"/>
        <end position="55"/>
    </location>
</feature>
<organism evidence="7 8">
    <name type="scientific">Rhizobium altiplani</name>
    <dbReference type="NCBI Taxonomy" id="1864509"/>
    <lineage>
        <taxon>Bacteria</taxon>
        <taxon>Pseudomonadati</taxon>
        <taxon>Pseudomonadota</taxon>
        <taxon>Alphaproteobacteria</taxon>
        <taxon>Hyphomicrobiales</taxon>
        <taxon>Rhizobiaceae</taxon>
        <taxon>Rhizobium/Agrobacterium group</taxon>
        <taxon>Rhizobium</taxon>
    </lineage>
</organism>
<feature type="transmembrane region" description="Helical" evidence="6">
    <location>
        <begin position="67"/>
        <end position="87"/>
    </location>
</feature>
<keyword evidence="2" id="KW-1003">Cell membrane</keyword>
<keyword evidence="3 6" id="KW-0812">Transmembrane</keyword>
<dbReference type="RefSeq" id="WP_028746954.1">
    <property type="nucleotide sequence ID" value="NZ_LNCD01000075.1"/>
</dbReference>
<protein>
    <submittedName>
        <fullName evidence="7">ABC transporter permease</fullName>
    </submittedName>
</protein>
<gene>
    <name evidence="7" type="ORF">AS026_05380</name>
</gene>
<dbReference type="CDD" id="cd06581">
    <property type="entry name" value="TM_PBP1_LivM_like"/>
    <property type="match status" value="1"/>
</dbReference>
<dbReference type="Pfam" id="PF02653">
    <property type="entry name" value="BPD_transp_2"/>
    <property type="match status" value="1"/>
</dbReference>
<dbReference type="PANTHER" id="PTHR30482:SF10">
    <property type="entry name" value="HIGH-AFFINITY BRANCHED-CHAIN AMINO ACID TRANSPORT PROTEIN BRAE"/>
    <property type="match status" value="1"/>
</dbReference>
<dbReference type="AlphaFoldDB" id="A0A109JNA8"/>
<comment type="subcellular location">
    <subcellularLocation>
        <location evidence="1">Cell membrane</location>
        <topology evidence="1">Multi-pass membrane protein</topology>
    </subcellularLocation>
</comment>
<name>A0A109JNA8_9HYPH</name>
<feature type="transmembrane region" description="Helical" evidence="6">
    <location>
        <begin position="6"/>
        <end position="29"/>
    </location>
</feature>
<keyword evidence="8" id="KW-1185">Reference proteome</keyword>
<dbReference type="InterPro" id="IPR001851">
    <property type="entry name" value="ABC_transp_permease"/>
</dbReference>
<accession>A0A109JNA8</accession>
<comment type="caution">
    <text evidence="7">The sequence shown here is derived from an EMBL/GenBank/DDBJ whole genome shotgun (WGS) entry which is preliminary data.</text>
</comment>
<dbReference type="Proteomes" id="UP000068164">
    <property type="component" value="Unassembled WGS sequence"/>
</dbReference>
<reference evidence="7 8" key="1">
    <citation type="submission" date="2015-11" db="EMBL/GenBank/DDBJ databases">
        <title>Draft Genome Sequence of the Strain BR 10423 (Rhizobium sp.) isolated from nodules of Mimosa pudica.</title>
        <authorList>
            <person name="Barauna A.C."/>
            <person name="Zilli J.E."/>
            <person name="Simoes-Araujo J.L."/>
            <person name="Reis V.M."/>
            <person name="James E.K."/>
            <person name="Reis F.B.Jr."/>
            <person name="Rouws L.F."/>
            <person name="Passos S.R."/>
            <person name="Gois S.R."/>
        </authorList>
    </citation>
    <scope>NUCLEOTIDE SEQUENCE [LARGE SCALE GENOMIC DNA]</scope>
    <source>
        <strain evidence="7 8">BR10423</strain>
    </source>
</reference>
<feature type="transmembrane region" description="Helical" evidence="6">
    <location>
        <begin position="281"/>
        <end position="298"/>
    </location>
</feature>
<keyword evidence="4 6" id="KW-1133">Transmembrane helix</keyword>
<dbReference type="GO" id="GO:0015658">
    <property type="term" value="F:branched-chain amino acid transmembrane transporter activity"/>
    <property type="evidence" value="ECO:0007669"/>
    <property type="project" value="InterPro"/>
</dbReference>
<feature type="transmembrane region" description="Helical" evidence="6">
    <location>
        <begin position="146"/>
        <end position="168"/>
    </location>
</feature>
<evidence type="ECO:0000256" key="5">
    <source>
        <dbReference type="ARBA" id="ARBA00023136"/>
    </source>
</evidence>
<evidence type="ECO:0000256" key="6">
    <source>
        <dbReference type="SAM" id="Phobius"/>
    </source>
</evidence>
<dbReference type="EMBL" id="LNCD01000075">
    <property type="protein sequence ID" value="KWV51999.1"/>
    <property type="molecule type" value="Genomic_DNA"/>
</dbReference>
<evidence type="ECO:0000256" key="2">
    <source>
        <dbReference type="ARBA" id="ARBA00022475"/>
    </source>
</evidence>
<feature type="transmembrane region" description="Helical" evidence="6">
    <location>
        <begin position="199"/>
        <end position="218"/>
    </location>
</feature>
<evidence type="ECO:0000313" key="8">
    <source>
        <dbReference type="Proteomes" id="UP000068164"/>
    </source>
</evidence>
<sequence>MDFLSFLNYPVYLLLFLCIYGCLSIALNIQWGYAGLFNAGIAGFFAIGAYTSAILTSPASADHVGGFEMPTAVGIVAAMALSAAVAWPVGKVCLRFRSDYLAIVTIGFAETIRIAAKSEEWLTNAARGISNIPRPFGDYGYSLSQFLYLLFLAVVLLVVYLLVERLAISPWGRMMRAIRDNEIAARAMGKNIERRRMEAFVLGSALMALAGALYVHYVRTITPEAIDPTIITFLVWIMVILGGSGNSRGVLLGALIVWIIWSSSELLTDQLPDALAVKAKYARMLLVGLLFLLVLRFRPSGLLPEPDFGTQGERQSKQKR</sequence>
<dbReference type="GO" id="GO:0005886">
    <property type="term" value="C:plasma membrane"/>
    <property type="evidence" value="ECO:0007669"/>
    <property type="project" value="UniProtKB-SubCell"/>
</dbReference>
<evidence type="ECO:0000256" key="1">
    <source>
        <dbReference type="ARBA" id="ARBA00004651"/>
    </source>
</evidence>
<dbReference type="InterPro" id="IPR043428">
    <property type="entry name" value="LivM-like"/>
</dbReference>